<feature type="region of interest" description="Disordered" evidence="4">
    <location>
        <begin position="33"/>
        <end position="54"/>
    </location>
</feature>
<dbReference type="NCBIfam" id="TIGR00756">
    <property type="entry name" value="PPR"/>
    <property type="match status" value="3"/>
</dbReference>
<evidence type="ECO:0000256" key="3">
    <source>
        <dbReference type="PROSITE-ProRule" id="PRU00708"/>
    </source>
</evidence>
<comment type="similarity">
    <text evidence="1">Belongs to the PPR family. P subfamily.</text>
</comment>
<keyword evidence="5" id="KW-0472">Membrane</keyword>
<reference evidence="7" key="2">
    <citation type="submission" date="2025-08" db="UniProtKB">
        <authorList>
            <consortium name="RefSeq"/>
        </authorList>
    </citation>
    <scope>IDENTIFICATION</scope>
    <source>
        <tissue evidence="7">Whole plant</tissue>
    </source>
</reference>
<dbReference type="GeneID" id="107491352"/>
<dbReference type="InterPro" id="IPR011990">
    <property type="entry name" value="TPR-like_helical_dom_sf"/>
</dbReference>
<dbReference type="KEGG" id="adu:107491352"/>
<dbReference type="Pfam" id="PF13041">
    <property type="entry name" value="PPR_2"/>
    <property type="match status" value="2"/>
</dbReference>
<feature type="repeat" description="PPR" evidence="3">
    <location>
        <begin position="219"/>
        <end position="253"/>
    </location>
</feature>
<gene>
    <name evidence="7" type="primary">LOC107491352</name>
</gene>
<name>A0A6P4DPH9_ARADU</name>
<feature type="repeat" description="PPR" evidence="3">
    <location>
        <begin position="431"/>
        <end position="465"/>
    </location>
</feature>
<feature type="repeat" description="PPR" evidence="3">
    <location>
        <begin position="466"/>
        <end position="500"/>
    </location>
</feature>
<dbReference type="PROSITE" id="PS51375">
    <property type="entry name" value="PPR"/>
    <property type="match status" value="5"/>
</dbReference>
<feature type="repeat" description="PPR" evidence="3">
    <location>
        <begin position="396"/>
        <end position="430"/>
    </location>
</feature>
<evidence type="ECO:0000256" key="2">
    <source>
        <dbReference type="ARBA" id="ARBA00022737"/>
    </source>
</evidence>
<dbReference type="Gene3D" id="1.25.40.10">
    <property type="entry name" value="Tetratricopeptide repeat domain"/>
    <property type="match status" value="3"/>
</dbReference>
<dbReference type="PANTHER" id="PTHR47939">
    <property type="entry name" value="MEMBRANE-ASSOCIATED SALT-INDUCIBLE PROTEIN-LIKE"/>
    <property type="match status" value="1"/>
</dbReference>
<keyword evidence="5" id="KW-0812">Transmembrane</keyword>
<dbReference type="RefSeq" id="XP_015967681.1">
    <property type="nucleotide sequence ID" value="XM_016112195.3"/>
</dbReference>
<reference evidence="6" key="1">
    <citation type="journal article" date="2016" name="Nat. Genet.">
        <title>The genome sequences of Arachis duranensis and Arachis ipaensis, the diploid ancestors of cultivated peanut.</title>
        <authorList>
            <person name="Bertioli D.J."/>
            <person name="Cannon S.B."/>
            <person name="Froenicke L."/>
            <person name="Huang G."/>
            <person name="Farmer A.D."/>
            <person name="Cannon E.K."/>
            <person name="Liu X."/>
            <person name="Gao D."/>
            <person name="Clevenger J."/>
            <person name="Dash S."/>
            <person name="Ren L."/>
            <person name="Moretzsohn M.C."/>
            <person name="Shirasawa K."/>
            <person name="Huang W."/>
            <person name="Vidigal B."/>
            <person name="Abernathy B."/>
            <person name="Chu Y."/>
            <person name="Niederhuth C.E."/>
            <person name="Umale P."/>
            <person name="Araujo A.C."/>
            <person name="Kozik A."/>
            <person name="Kim K.D."/>
            <person name="Burow M.D."/>
            <person name="Varshney R.K."/>
            <person name="Wang X."/>
            <person name="Zhang X."/>
            <person name="Barkley N."/>
            <person name="Guimaraes P.M."/>
            <person name="Isobe S."/>
            <person name="Guo B."/>
            <person name="Liao B."/>
            <person name="Stalker H.T."/>
            <person name="Schmitz R.J."/>
            <person name="Scheffler B.E."/>
            <person name="Leal-Bertioli S.C."/>
            <person name="Xun X."/>
            <person name="Jackson S.A."/>
            <person name="Michelmore R."/>
            <person name="Ozias-Akins P."/>
        </authorList>
    </citation>
    <scope>NUCLEOTIDE SEQUENCE [LARGE SCALE GENOMIC DNA]</scope>
    <source>
        <strain evidence="6">cv. V14167</strain>
    </source>
</reference>
<sequence length="600" mass="67984">MSSWRLILARNAAARNCIIASRIPNFPLSQSCIPSQPPLKPQPTPPSSTASPRSVSRFFLPNDFRFFSPKTDITFDDDPPQNDAVPLWNETEPQEAALEEGEGQLEIEEEIHEINDERLESLRVLLQSNDDRSFESSLNDMCLALDHNSVARIIEIPSVSGENLVRFFNWARNDKSFKVSPSVLETVVSKVCQGMKKKEIYSLWDLVRHIGEEEKGVLNVGILNELISSLSKLGKGKAALEVFDKLEDFEIVPNADIYYFTVEALCRRKAFDLAWSVCRKMIDSQMVLEDVEKIGSMVSWFCKGKMAREAHEVYMAMEEKRKQLPLSCISFLVAKLCQENETVGLALKVLADIQGERRHRAIKPFSAVVRALCRIKDLDAAKKLVLEMIADDPPPGNAVFNFVITGYCKVGEMGQAVEMMKLLESRGLKPDLYAYAVLMSGYSNGGEMEESRKILEEAKKKHRKLTPVMYHTLVRGYCKLEQFDKALELLTEMKDFGVRPSADEYEKLIQSLCLKALDWEMAEKLQEEMKENGLHLKGITRALIRAVKEMKQCLIFVILFLLAISSSHVVWQQVAILMQKNNSEHKSSEVMVGSELNLMC</sequence>
<dbReference type="Proteomes" id="UP000515211">
    <property type="component" value="Chromosome 5"/>
</dbReference>
<keyword evidence="2" id="KW-0677">Repeat</keyword>
<protein>
    <submittedName>
        <fullName evidence="7">Pentatricopeptide repeat-containing protein At3g02650, mitochondrial</fullName>
    </submittedName>
</protein>
<dbReference type="InterPro" id="IPR002885">
    <property type="entry name" value="PPR_rpt"/>
</dbReference>
<feature type="compositionally biased region" description="Pro residues" evidence="4">
    <location>
        <begin position="35"/>
        <end position="46"/>
    </location>
</feature>
<dbReference type="InterPro" id="IPR050667">
    <property type="entry name" value="PPR-containing_protein"/>
</dbReference>
<keyword evidence="5" id="KW-1133">Transmembrane helix</keyword>
<organism evidence="6 7">
    <name type="scientific">Arachis duranensis</name>
    <name type="common">Wild peanut</name>
    <dbReference type="NCBI Taxonomy" id="130453"/>
    <lineage>
        <taxon>Eukaryota</taxon>
        <taxon>Viridiplantae</taxon>
        <taxon>Streptophyta</taxon>
        <taxon>Embryophyta</taxon>
        <taxon>Tracheophyta</taxon>
        <taxon>Spermatophyta</taxon>
        <taxon>Magnoliopsida</taxon>
        <taxon>eudicotyledons</taxon>
        <taxon>Gunneridae</taxon>
        <taxon>Pentapetalae</taxon>
        <taxon>rosids</taxon>
        <taxon>fabids</taxon>
        <taxon>Fabales</taxon>
        <taxon>Fabaceae</taxon>
        <taxon>Papilionoideae</taxon>
        <taxon>50 kb inversion clade</taxon>
        <taxon>dalbergioids sensu lato</taxon>
        <taxon>Dalbergieae</taxon>
        <taxon>Pterocarpus clade</taxon>
        <taxon>Arachis</taxon>
    </lineage>
</organism>
<evidence type="ECO:0000256" key="4">
    <source>
        <dbReference type="SAM" id="MobiDB-lite"/>
    </source>
</evidence>
<dbReference type="Pfam" id="PF01535">
    <property type="entry name" value="PPR"/>
    <property type="match status" value="3"/>
</dbReference>
<dbReference type="OrthoDB" id="185373at2759"/>
<evidence type="ECO:0000256" key="1">
    <source>
        <dbReference type="ARBA" id="ARBA00007626"/>
    </source>
</evidence>
<feature type="transmembrane region" description="Helical" evidence="5">
    <location>
        <begin position="553"/>
        <end position="571"/>
    </location>
</feature>
<evidence type="ECO:0000313" key="6">
    <source>
        <dbReference type="Proteomes" id="UP000515211"/>
    </source>
</evidence>
<evidence type="ECO:0000313" key="7">
    <source>
        <dbReference type="RefSeq" id="XP_015967681.1"/>
    </source>
</evidence>
<dbReference type="AlphaFoldDB" id="A0A6P4DPH9"/>
<feature type="repeat" description="PPR" evidence="3">
    <location>
        <begin position="501"/>
        <end position="536"/>
    </location>
</feature>
<keyword evidence="6" id="KW-1185">Reference proteome</keyword>
<accession>A0A6P4DPH9</accession>
<dbReference type="PANTHER" id="PTHR47939:SF10">
    <property type="entry name" value="PENTACOTRIPEPTIDE-REPEAT REGION OF PRORP DOMAIN-CONTAINING PROTEIN"/>
    <property type="match status" value="1"/>
</dbReference>
<proteinExistence type="inferred from homology"/>
<evidence type="ECO:0000256" key="5">
    <source>
        <dbReference type="SAM" id="Phobius"/>
    </source>
</evidence>